<reference evidence="1 2" key="1">
    <citation type="journal article" date="2015" name="Nature">
        <title>rRNA introns, odd ribosomes, and small enigmatic genomes across a large radiation of phyla.</title>
        <authorList>
            <person name="Brown C.T."/>
            <person name="Hug L.A."/>
            <person name="Thomas B.C."/>
            <person name="Sharon I."/>
            <person name="Castelle C.J."/>
            <person name="Singh A."/>
            <person name="Wilkins M.J."/>
            <person name="Williams K.H."/>
            <person name="Banfield J.F."/>
        </authorList>
    </citation>
    <scope>NUCLEOTIDE SEQUENCE [LARGE SCALE GENOMIC DNA]</scope>
</reference>
<evidence type="ECO:0000313" key="2">
    <source>
        <dbReference type="Proteomes" id="UP000033934"/>
    </source>
</evidence>
<gene>
    <name evidence="1" type="ORF">UT11_C0006G0009</name>
</gene>
<accession>A0A0G0LR20</accession>
<dbReference type="Proteomes" id="UP000033934">
    <property type="component" value="Unassembled WGS sequence"/>
</dbReference>
<evidence type="ECO:0000313" key="1">
    <source>
        <dbReference type="EMBL" id="KKQ90430.1"/>
    </source>
</evidence>
<organism evidence="1 2">
    <name type="scientific">Berkelbacteria bacterium GW2011_GWA2_38_9</name>
    <dbReference type="NCBI Taxonomy" id="1618334"/>
    <lineage>
        <taxon>Bacteria</taxon>
        <taxon>Candidatus Berkelbacteria</taxon>
    </lineage>
</organism>
<dbReference type="AlphaFoldDB" id="A0A0G0LR20"/>
<sequence length="437" mass="47919">MSKRSIKISLIKFLALIIVVTPFIFIEPQGALASIYDSSLTESWVTPMSGSPLQINNLQVVENDRGSFADHVKISWQTNPNSPGSIGYLVTIWTSDDLGVTWTTYHLRHSDNPTENPHFFGATVGGCYSVIGKWIVDDFEPVPEAAFMNMYNGSCQGILFSQRTTMDYATIDTQNTITYSHFKFKQGSALVKNNFILQFKIETFYDGGWSLKAPGPIINARLTAGAQIGENQRIDEVQRYYNNVLTASTNMFGSGKIVKGTNWTDSRNVAEWVQVQFANWATAKMKEVLLGAGGPQGIIGALVNDNETLFPTDAGWNVIGSIKSQSATTLSTLNKLKTIKGSNDVLSKEFIIKDVTTGAEKKRTTSLQEVETELKAQLDAIASTVGSTTDPGATGLCMKSITGNDINILRYISCLIDEVAKGILTLAIEWMQIFANI</sequence>
<proteinExistence type="predicted"/>
<comment type="caution">
    <text evidence="1">The sequence shown here is derived from an EMBL/GenBank/DDBJ whole genome shotgun (WGS) entry which is preliminary data.</text>
</comment>
<name>A0A0G0LR20_9BACT</name>
<protein>
    <submittedName>
        <fullName evidence="1">Uncharacterized protein</fullName>
    </submittedName>
</protein>
<dbReference type="EMBL" id="LBVO01000006">
    <property type="protein sequence ID" value="KKQ90430.1"/>
    <property type="molecule type" value="Genomic_DNA"/>
</dbReference>